<dbReference type="RefSeq" id="WP_302076496.1">
    <property type="nucleotide sequence ID" value="NZ_JAUKWQ010000002.1"/>
</dbReference>
<dbReference type="Pfam" id="PF00126">
    <property type="entry name" value="HTH_1"/>
    <property type="match status" value="1"/>
</dbReference>
<comment type="similarity">
    <text evidence="1">Belongs to the LysR transcriptional regulatory family.</text>
</comment>
<reference evidence="6" key="1">
    <citation type="journal article" date="2015" name="Int. J. Syst. Evol. Microbiol.">
        <title>Rhizobium oryzicola sp. nov., potential plant-growth-promoting endophytic bacteria isolated from rice roots.</title>
        <authorList>
            <person name="Zhang X.X."/>
            <person name="Gao J.S."/>
            <person name="Cao Y.H."/>
            <person name="Sheirdil R.A."/>
            <person name="Wang X.C."/>
            <person name="Zhang L."/>
        </authorList>
    </citation>
    <scope>NUCLEOTIDE SEQUENCE</scope>
    <source>
        <strain evidence="6">05753</strain>
    </source>
</reference>
<evidence type="ECO:0000259" key="5">
    <source>
        <dbReference type="PROSITE" id="PS50931"/>
    </source>
</evidence>
<dbReference type="PANTHER" id="PTHR30579">
    <property type="entry name" value="TRANSCRIPTIONAL REGULATOR"/>
    <property type="match status" value="1"/>
</dbReference>
<organism evidence="6 7">
    <name type="scientific">Rhizobium oryzicola</name>
    <dbReference type="NCBI Taxonomy" id="1232668"/>
    <lineage>
        <taxon>Bacteria</taxon>
        <taxon>Pseudomonadati</taxon>
        <taxon>Pseudomonadota</taxon>
        <taxon>Alphaproteobacteria</taxon>
        <taxon>Hyphomicrobiales</taxon>
        <taxon>Rhizobiaceae</taxon>
        <taxon>Rhizobium/Agrobacterium group</taxon>
        <taxon>Rhizobium</taxon>
    </lineage>
</organism>
<proteinExistence type="inferred from homology"/>
<dbReference type="PRINTS" id="PR00039">
    <property type="entry name" value="HTHLYSR"/>
</dbReference>
<dbReference type="InterPro" id="IPR036388">
    <property type="entry name" value="WH-like_DNA-bd_sf"/>
</dbReference>
<evidence type="ECO:0000256" key="2">
    <source>
        <dbReference type="ARBA" id="ARBA00023015"/>
    </source>
</evidence>
<protein>
    <submittedName>
        <fullName evidence="6">LysR family transcriptional regulator</fullName>
    </submittedName>
</protein>
<name>A0ABT8SVC3_9HYPH</name>
<comment type="caution">
    <text evidence="6">The sequence shown here is derived from an EMBL/GenBank/DDBJ whole genome shotgun (WGS) entry which is preliminary data.</text>
</comment>
<feature type="domain" description="HTH lysR-type" evidence="5">
    <location>
        <begin position="4"/>
        <end position="61"/>
    </location>
</feature>
<dbReference type="InterPro" id="IPR036390">
    <property type="entry name" value="WH_DNA-bd_sf"/>
</dbReference>
<dbReference type="EMBL" id="JAUKWQ010000002">
    <property type="protein sequence ID" value="MDO1582357.1"/>
    <property type="molecule type" value="Genomic_DNA"/>
</dbReference>
<dbReference type="PROSITE" id="PS50931">
    <property type="entry name" value="HTH_LYSR"/>
    <property type="match status" value="1"/>
</dbReference>
<evidence type="ECO:0000313" key="6">
    <source>
        <dbReference type="EMBL" id="MDO1582357.1"/>
    </source>
</evidence>
<keyword evidence="2" id="KW-0805">Transcription regulation</keyword>
<gene>
    <name evidence="6" type="ORF">Q2T52_09620</name>
</gene>
<keyword evidence="3" id="KW-0238">DNA-binding</keyword>
<evidence type="ECO:0000256" key="3">
    <source>
        <dbReference type="ARBA" id="ARBA00023125"/>
    </source>
</evidence>
<accession>A0ABT8SVC3</accession>
<sequence>MNEPDWNLYRTFLAVMRKGSLSAAAREVGLTQPTVGRHIDELEVQLGRSLFTRSQQGLLPTDTARALLPFAETLAATSASLMRQLSGRADRVEGVVRITASEIIGVEVLPQILRHLQWDYPDLTIELSLSDSVEDLLRREADIAVRMTRPAQDALVARHVGEIELGLHAHPDYLERFGTPQNLADLAQHSMIGFDRKTAFIRSTAKDMQSLMPDFPSLDDIEWSYRTDSNLGQLTAIRAGLGIGICQVQLARRAPTLQRLLPEFRFPLPTWVAMHEDLKTAPRCRATFDALVTGLRDYVTEAGRA</sequence>
<dbReference type="Proteomes" id="UP001169006">
    <property type="component" value="Unassembled WGS sequence"/>
</dbReference>
<dbReference type="InterPro" id="IPR000847">
    <property type="entry name" value="LysR_HTH_N"/>
</dbReference>
<dbReference type="PANTHER" id="PTHR30579:SF3">
    <property type="entry name" value="TRANSCRIPTIONAL REGULATORY PROTEIN"/>
    <property type="match status" value="1"/>
</dbReference>
<dbReference type="InterPro" id="IPR050176">
    <property type="entry name" value="LTTR"/>
</dbReference>
<evidence type="ECO:0000313" key="7">
    <source>
        <dbReference type="Proteomes" id="UP001169006"/>
    </source>
</evidence>
<keyword evidence="7" id="KW-1185">Reference proteome</keyword>
<keyword evidence="4" id="KW-0804">Transcription</keyword>
<evidence type="ECO:0000256" key="1">
    <source>
        <dbReference type="ARBA" id="ARBA00009437"/>
    </source>
</evidence>
<evidence type="ECO:0000256" key="4">
    <source>
        <dbReference type="ARBA" id="ARBA00023163"/>
    </source>
</evidence>
<dbReference type="SUPFAM" id="SSF53850">
    <property type="entry name" value="Periplasmic binding protein-like II"/>
    <property type="match status" value="1"/>
</dbReference>
<dbReference type="Gene3D" id="1.10.10.10">
    <property type="entry name" value="Winged helix-like DNA-binding domain superfamily/Winged helix DNA-binding domain"/>
    <property type="match status" value="1"/>
</dbReference>
<dbReference type="Gene3D" id="3.40.190.290">
    <property type="match status" value="1"/>
</dbReference>
<reference evidence="6" key="2">
    <citation type="submission" date="2023-07" db="EMBL/GenBank/DDBJ databases">
        <authorList>
            <person name="Sun H."/>
        </authorList>
    </citation>
    <scope>NUCLEOTIDE SEQUENCE</scope>
    <source>
        <strain evidence="6">05753</strain>
    </source>
</reference>
<dbReference type="SUPFAM" id="SSF46785">
    <property type="entry name" value="Winged helix' DNA-binding domain"/>
    <property type="match status" value="1"/>
</dbReference>
<dbReference type="InterPro" id="IPR005119">
    <property type="entry name" value="LysR_subst-bd"/>
</dbReference>
<dbReference type="Pfam" id="PF03466">
    <property type="entry name" value="LysR_substrate"/>
    <property type="match status" value="1"/>
</dbReference>